<reference evidence="3" key="1">
    <citation type="submission" date="2016-04" db="EMBL/GenBank/DDBJ databases">
        <title>Cephalotus genome sequencing.</title>
        <authorList>
            <person name="Fukushima K."/>
            <person name="Hasebe M."/>
            <person name="Fang X."/>
        </authorList>
    </citation>
    <scope>NUCLEOTIDE SEQUENCE [LARGE SCALE GENOMIC DNA]</scope>
    <source>
        <strain evidence="3">cv. St1</strain>
    </source>
</reference>
<evidence type="ECO:0000313" key="2">
    <source>
        <dbReference type="EMBL" id="GAV77954.1"/>
    </source>
</evidence>
<keyword evidence="3" id="KW-1185">Reference proteome</keyword>
<gene>
    <name evidence="2" type="ORF">CFOL_v3_21422</name>
</gene>
<dbReference type="EMBL" id="BDDD01001718">
    <property type="protein sequence ID" value="GAV77954.1"/>
    <property type="molecule type" value="Genomic_DNA"/>
</dbReference>
<accession>A0A1Q3CCI7</accession>
<evidence type="ECO:0000313" key="3">
    <source>
        <dbReference type="Proteomes" id="UP000187406"/>
    </source>
</evidence>
<protein>
    <submittedName>
        <fullName evidence="2">Uncharacterized protein</fullName>
    </submittedName>
</protein>
<comment type="caution">
    <text evidence="2">The sequence shown here is derived from an EMBL/GenBank/DDBJ whole genome shotgun (WGS) entry which is preliminary data.</text>
</comment>
<dbReference type="AlphaFoldDB" id="A0A1Q3CCI7"/>
<dbReference type="Proteomes" id="UP000187406">
    <property type="component" value="Unassembled WGS sequence"/>
</dbReference>
<proteinExistence type="predicted"/>
<name>A0A1Q3CCI7_CEPFO</name>
<sequence length="150" mass="17096">MVRSKSSAFKKAASYSQPKKSDKKRKLNIREPSPDPALQSDFESEEQIPLRNVVFLDKGVIGGRNIDLAFCSSEFSFVSWLDDFHLLPLVQIQDPFYVKLVKEFYMNLRIVSGPNEEFSLSSTVKGQRIFLDARILASILHIPHSGLFIF</sequence>
<organism evidence="2 3">
    <name type="scientific">Cephalotus follicularis</name>
    <name type="common">Albany pitcher plant</name>
    <dbReference type="NCBI Taxonomy" id="3775"/>
    <lineage>
        <taxon>Eukaryota</taxon>
        <taxon>Viridiplantae</taxon>
        <taxon>Streptophyta</taxon>
        <taxon>Embryophyta</taxon>
        <taxon>Tracheophyta</taxon>
        <taxon>Spermatophyta</taxon>
        <taxon>Magnoliopsida</taxon>
        <taxon>eudicotyledons</taxon>
        <taxon>Gunneridae</taxon>
        <taxon>Pentapetalae</taxon>
        <taxon>rosids</taxon>
        <taxon>fabids</taxon>
        <taxon>Oxalidales</taxon>
        <taxon>Cephalotaceae</taxon>
        <taxon>Cephalotus</taxon>
    </lineage>
</organism>
<feature type="compositionally biased region" description="Low complexity" evidence="1">
    <location>
        <begin position="1"/>
        <end position="16"/>
    </location>
</feature>
<dbReference type="InParanoid" id="A0A1Q3CCI7"/>
<evidence type="ECO:0000256" key="1">
    <source>
        <dbReference type="SAM" id="MobiDB-lite"/>
    </source>
</evidence>
<feature type="region of interest" description="Disordered" evidence="1">
    <location>
        <begin position="1"/>
        <end position="43"/>
    </location>
</feature>